<accession>E8NC38</accession>
<feature type="transmembrane region" description="Helical" evidence="1">
    <location>
        <begin position="6"/>
        <end position="22"/>
    </location>
</feature>
<dbReference type="STRING" id="979556.MTES_3117"/>
<gene>
    <name evidence="2" type="ordered locus">MTES_3117</name>
</gene>
<dbReference type="KEGG" id="mts:MTES_3117"/>
<dbReference type="eggNOG" id="ENOG502ZRHH">
    <property type="taxonomic scope" value="Bacteria"/>
</dbReference>
<keyword evidence="1" id="KW-0812">Transmembrane</keyword>
<dbReference type="RefSeq" id="WP_013586203.1">
    <property type="nucleotide sequence ID" value="NC_015125.1"/>
</dbReference>
<evidence type="ECO:0000313" key="3">
    <source>
        <dbReference type="Proteomes" id="UP000008975"/>
    </source>
</evidence>
<evidence type="ECO:0000256" key="1">
    <source>
        <dbReference type="SAM" id="Phobius"/>
    </source>
</evidence>
<dbReference type="HOGENOM" id="CLU_180714_0_0_11"/>
<dbReference type="EMBL" id="AP012052">
    <property type="protein sequence ID" value="BAJ76081.1"/>
    <property type="molecule type" value="Genomic_DNA"/>
</dbReference>
<name>E8NC38_MICTS</name>
<protein>
    <submittedName>
        <fullName evidence="2">Predicted membrane protein</fullName>
    </submittedName>
</protein>
<organism evidence="2 3">
    <name type="scientific">Microbacterium testaceum (strain StLB037)</name>
    <dbReference type="NCBI Taxonomy" id="979556"/>
    <lineage>
        <taxon>Bacteria</taxon>
        <taxon>Bacillati</taxon>
        <taxon>Actinomycetota</taxon>
        <taxon>Actinomycetes</taxon>
        <taxon>Micrococcales</taxon>
        <taxon>Microbacteriaceae</taxon>
        <taxon>Microbacterium</taxon>
    </lineage>
</organism>
<sequence>MEILLGLIVGAVIGLGIHFALPHRGERGVALAPFAGAAASAVSWTALTWAGLTVASPLLWLVAIAAPALTTLVLIPLLSRTRVRRDATDRAHLGI</sequence>
<feature type="transmembrane region" description="Helical" evidence="1">
    <location>
        <begin position="58"/>
        <end position="78"/>
    </location>
</feature>
<dbReference type="AlphaFoldDB" id="E8NC38"/>
<keyword evidence="1" id="KW-1133">Transmembrane helix</keyword>
<reference key="2">
    <citation type="submission" date="2011-02" db="EMBL/GenBank/DDBJ databases">
        <title>Genome sequence of Microbacterium testaceum StLB037.</title>
        <authorList>
            <person name="Morohoshi T."/>
            <person name="Wang W.Z."/>
            <person name="Someya N."/>
            <person name="Ikeda T."/>
        </authorList>
    </citation>
    <scope>NUCLEOTIDE SEQUENCE</scope>
    <source>
        <strain>StLB037</strain>
    </source>
</reference>
<evidence type="ECO:0000313" key="2">
    <source>
        <dbReference type="EMBL" id="BAJ76081.1"/>
    </source>
</evidence>
<dbReference type="Proteomes" id="UP000008975">
    <property type="component" value="Chromosome"/>
</dbReference>
<proteinExistence type="predicted"/>
<feature type="transmembrane region" description="Helical" evidence="1">
    <location>
        <begin position="29"/>
        <end position="52"/>
    </location>
</feature>
<keyword evidence="1" id="KW-0472">Membrane</keyword>
<reference evidence="2 3" key="1">
    <citation type="journal article" date="2011" name="J. Bacteriol.">
        <title>Genome sequence of Microbacterium testaceum StLB037, an N-acylhomoserine lactone-degrading bacterium isolated from potato leaves.</title>
        <authorList>
            <person name="Morohoshi T."/>
            <person name="Wang W.-Z."/>
            <person name="Someya N."/>
            <person name="Ikeda T."/>
        </authorList>
    </citation>
    <scope>NUCLEOTIDE SEQUENCE [LARGE SCALE GENOMIC DNA]</scope>
    <source>
        <strain evidence="2 3">StLB037</strain>
    </source>
</reference>